<dbReference type="InterPro" id="IPR054156">
    <property type="entry name" value="YxaF_TetR_C"/>
</dbReference>
<proteinExistence type="predicted"/>
<dbReference type="PANTHER" id="PTHR47506">
    <property type="entry name" value="TRANSCRIPTIONAL REGULATORY PROTEIN"/>
    <property type="match status" value="1"/>
</dbReference>
<sequence>MLKPPHVSLQECSKHELGLAVVDHLVQLWKHELIENILQSNLDPKTKLNRMLEWVIEYHRKTEGKRGCPFGNLALEMSEHDEAFRAKINELFKTWVDHLTPVLKELMHQEKFEQELCPEKWAQALVSTIEGGILLMKNHLDLQVLQNVIDVIRIQLRLVNPRDK</sequence>
<keyword evidence="5" id="KW-1185">Reference proteome</keyword>
<organism evidence="4 5">
    <name type="scientific">Calditerricola satsumensis</name>
    <dbReference type="NCBI Taxonomy" id="373054"/>
    <lineage>
        <taxon>Bacteria</taxon>
        <taxon>Bacillati</taxon>
        <taxon>Bacillota</taxon>
        <taxon>Bacilli</taxon>
        <taxon>Bacillales</taxon>
        <taxon>Bacillaceae</taxon>
        <taxon>Calditerricola</taxon>
    </lineage>
</organism>
<dbReference type="PANTHER" id="PTHR47506:SF6">
    <property type="entry name" value="HTH-TYPE TRANSCRIPTIONAL REPRESSOR NEMR"/>
    <property type="match status" value="1"/>
</dbReference>
<dbReference type="InterPro" id="IPR036271">
    <property type="entry name" value="Tet_transcr_reg_TetR-rel_C_sf"/>
</dbReference>
<reference evidence="4" key="1">
    <citation type="journal article" date="2014" name="Int. J. Syst. Evol. Microbiol.">
        <title>Complete genome sequence of Corynebacterium casei LMG S-19264T (=DSM 44701T), isolated from a smear-ripened cheese.</title>
        <authorList>
            <consortium name="US DOE Joint Genome Institute (JGI-PGF)"/>
            <person name="Walter F."/>
            <person name="Albersmeier A."/>
            <person name="Kalinowski J."/>
            <person name="Ruckert C."/>
        </authorList>
    </citation>
    <scope>NUCLEOTIDE SEQUENCE</scope>
    <source>
        <strain evidence="4">JCM 14719</strain>
    </source>
</reference>
<keyword evidence="2" id="KW-0804">Transcription</keyword>
<evidence type="ECO:0000259" key="3">
    <source>
        <dbReference type="Pfam" id="PF21993"/>
    </source>
</evidence>
<protein>
    <recommendedName>
        <fullName evidence="3">Transcriptional regulator LmrA/YxaF-like C-terminal domain-containing protein</fullName>
    </recommendedName>
</protein>
<name>A0A8J3FD69_9BACI</name>
<dbReference type="Proteomes" id="UP000637720">
    <property type="component" value="Unassembled WGS sequence"/>
</dbReference>
<reference evidence="4" key="2">
    <citation type="submission" date="2020-09" db="EMBL/GenBank/DDBJ databases">
        <authorList>
            <person name="Sun Q."/>
            <person name="Ohkuma M."/>
        </authorList>
    </citation>
    <scope>NUCLEOTIDE SEQUENCE</scope>
    <source>
        <strain evidence="4">JCM 14719</strain>
    </source>
</reference>
<evidence type="ECO:0000256" key="1">
    <source>
        <dbReference type="ARBA" id="ARBA00023015"/>
    </source>
</evidence>
<dbReference type="Gene3D" id="1.10.357.10">
    <property type="entry name" value="Tetracycline Repressor, domain 2"/>
    <property type="match status" value="1"/>
</dbReference>
<gene>
    <name evidence="4" type="ORF">GCM10007043_23180</name>
</gene>
<dbReference type="AlphaFoldDB" id="A0A8J3FD69"/>
<keyword evidence="1" id="KW-0805">Transcription regulation</keyword>
<evidence type="ECO:0000256" key="2">
    <source>
        <dbReference type="ARBA" id="ARBA00023163"/>
    </source>
</evidence>
<dbReference type="SUPFAM" id="SSF48498">
    <property type="entry name" value="Tetracyclin repressor-like, C-terminal domain"/>
    <property type="match status" value="1"/>
</dbReference>
<evidence type="ECO:0000313" key="5">
    <source>
        <dbReference type="Proteomes" id="UP000637720"/>
    </source>
</evidence>
<dbReference type="EMBL" id="BMOF01000081">
    <property type="protein sequence ID" value="GGK08454.1"/>
    <property type="molecule type" value="Genomic_DNA"/>
</dbReference>
<dbReference type="Pfam" id="PF21993">
    <property type="entry name" value="TetR_C_13_2"/>
    <property type="match status" value="1"/>
</dbReference>
<comment type="caution">
    <text evidence="4">The sequence shown here is derived from an EMBL/GenBank/DDBJ whole genome shotgun (WGS) entry which is preliminary data.</text>
</comment>
<evidence type="ECO:0000313" key="4">
    <source>
        <dbReference type="EMBL" id="GGK08454.1"/>
    </source>
</evidence>
<accession>A0A8J3FD69</accession>
<feature type="domain" description="Transcriptional regulator LmrA/YxaF-like C-terminal" evidence="3">
    <location>
        <begin position="44"/>
        <end position="149"/>
    </location>
</feature>